<organism evidence="2 3">
    <name type="scientific">Cardiosporidium cionae</name>
    <dbReference type="NCBI Taxonomy" id="476202"/>
    <lineage>
        <taxon>Eukaryota</taxon>
        <taxon>Sar</taxon>
        <taxon>Alveolata</taxon>
        <taxon>Apicomplexa</taxon>
        <taxon>Aconoidasida</taxon>
        <taxon>Nephromycida</taxon>
        <taxon>Cardiosporidium</taxon>
    </lineage>
</organism>
<gene>
    <name evidence="2" type="ORF">IE077_001181</name>
</gene>
<keyword evidence="3" id="KW-1185">Reference proteome</keyword>
<name>A0ABQ7J5V0_9APIC</name>
<evidence type="ECO:0000313" key="3">
    <source>
        <dbReference type="Proteomes" id="UP000823046"/>
    </source>
</evidence>
<dbReference type="EMBL" id="JADAQX010000812">
    <property type="protein sequence ID" value="KAF8819330.1"/>
    <property type="molecule type" value="Genomic_DNA"/>
</dbReference>
<feature type="region of interest" description="Disordered" evidence="1">
    <location>
        <begin position="28"/>
        <end position="51"/>
    </location>
</feature>
<evidence type="ECO:0000313" key="2">
    <source>
        <dbReference type="EMBL" id="KAF8819330.1"/>
    </source>
</evidence>
<comment type="caution">
    <text evidence="2">The sequence shown here is derived from an EMBL/GenBank/DDBJ whole genome shotgun (WGS) entry which is preliminary data.</text>
</comment>
<dbReference type="Proteomes" id="UP000823046">
    <property type="component" value="Unassembled WGS sequence"/>
</dbReference>
<protein>
    <submittedName>
        <fullName evidence="2">Uncharacterized protein</fullName>
    </submittedName>
</protein>
<evidence type="ECO:0000256" key="1">
    <source>
        <dbReference type="SAM" id="MobiDB-lite"/>
    </source>
</evidence>
<reference evidence="2 3" key="1">
    <citation type="journal article" date="2020" name="bioRxiv">
        <title>Metabolic contributions of an alphaproteobacterial endosymbiont in the apicomplexan Cardiosporidium cionae.</title>
        <authorList>
            <person name="Hunter E.S."/>
            <person name="Paight C.J."/>
            <person name="Lane C.E."/>
        </authorList>
    </citation>
    <scope>NUCLEOTIDE SEQUENCE [LARGE SCALE GENOMIC DNA]</scope>
    <source>
        <strain evidence="2">ESH_2018</strain>
    </source>
</reference>
<sequence>MLSLNNSLLDTAHPSTTDEITRLCGNENRTFDLHNPSDGKPGSSVATPTLMESLSPPFDEFNPLEGVLWNRIFELQSWIARYHSSLEDDSNPEKEISVPLQSNFWNEVVVTPTNRFEEQEVPKTSLSAEPFTLQPLGQLAQWSCLQLELWSGYSSFWRTIRTKCETFCILLYVIPRFNRMGCLNEVWKSGKFIYRCRGSNSKWYNMNLNFFFDDPFNHDKVFYIGLPKDVCPIEFYLKAHELVDFDYPNNAARGGNSEPPPCTYHLTNTEISTLRDGELVESDQVTSIGITLFFEESKSFGVWRNAILHYFDELVGEWMQQRFNPESGEIVLLQAKSISFVIKEVHADRWLKPVTADENFRISFPGSYKVALDGNVHLIARPQNAFMSPKTPIVYNLTTLEEDTEGRASLSDDKFESV</sequence>
<proteinExistence type="predicted"/>
<accession>A0ABQ7J5V0</accession>